<proteinExistence type="predicted"/>
<accession>A0A478FTC3</accession>
<evidence type="ECO:0000313" key="1">
    <source>
        <dbReference type="EMBL" id="GCE63260.1"/>
    </source>
</evidence>
<reference evidence="1 2" key="1">
    <citation type="submission" date="2019-01" db="EMBL/GenBank/DDBJ databases">
        <title>Draft genome sequences of Candidatus Mycoplasma haemohominis SWG34-3 identified from a patient with pyrexia, anemia and liver dysfunction.</title>
        <authorList>
            <person name="Sekizuka T."/>
            <person name="Hattori N."/>
            <person name="Katano H."/>
            <person name="Takuma T."/>
            <person name="Ito T."/>
            <person name="Arai N."/>
            <person name="Yanai R."/>
            <person name="Ishii S."/>
            <person name="Miura Y."/>
            <person name="Tokunaga T."/>
            <person name="Watanabe H."/>
            <person name="Nomura N."/>
            <person name="Eguchi J."/>
            <person name="Arai T."/>
            <person name="Hasegawa H."/>
            <person name="Nakamaki T."/>
            <person name="Wakita T."/>
            <person name="Niki Y."/>
            <person name="Kuroda M."/>
        </authorList>
    </citation>
    <scope>NUCLEOTIDE SEQUENCE [LARGE SCALE GENOMIC DNA]</scope>
    <source>
        <strain evidence="1">SWG34-3</strain>
    </source>
</reference>
<protein>
    <submittedName>
        <fullName evidence="1">Uncharacterized protein</fullName>
    </submittedName>
</protein>
<dbReference type="EMBL" id="BIMN01000001">
    <property type="protein sequence ID" value="GCE63260.1"/>
    <property type="molecule type" value="Genomic_DNA"/>
</dbReference>
<comment type="caution">
    <text evidence="1">The sequence shown here is derived from an EMBL/GenBank/DDBJ whole genome shotgun (WGS) entry which is preliminary data.</text>
</comment>
<sequence length="206" mass="24408">MTETPKIIAALIKKAKEEKDRISKNTLLSLYFSDGCKWAKKVISSLIYTDLIIPTDDEIVSLVYQSFEKTLKNIKIEKEGGLSFKNYFYLMIRYQIYSDLKTTLNYRVIPNYTQEIEKTHAEIRQDISSEEEHIKEINLREVFERVIFFLQSKNAEYAEIILLKSQGYKNKEICKQLALTEISLKARLQYIRRLIREEFGQSFFNF</sequence>
<name>A0A478FTC3_9MOLU</name>
<evidence type="ECO:0000313" key="2">
    <source>
        <dbReference type="Proteomes" id="UP000324831"/>
    </source>
</evidence>
<dbReference type="Proteomes" id="UP000324831">
    <property type="component" value="Unassembled WGS sequence"/>
</dbReference>
<organism evidence="1 2">
    <name type="scientific">Candidatus Mycoplasma haematohominis</name>
    <dbReference type="NCBI Taxonomy" id="1494318"/>
    <lineage>
        <taxon>Bacteria</taxon>
        <taxon>Bacillati</taxon>
        <taxon>Mycoplasmatota</taxon>
        <taxon>Mollicutes</taxon>
        <taxon>Mycoplasmataceae</taxon>
        <taxon>Mycoplasma</taxon>
    </lineage>
</organism>
<gene>
    <name evidence="1" type="ORF">MHSWG343_02460</name>
</gene>
<dbReference type="AlphaFoldDB" id="A0A478FTC3"/>